<dbReference type="InterPro" id="IPR007921">
    <property type="entry name" value="CHAP_dom"/>
</dbReference>
<keyword evidence="2" id="KW-0472">Membrane</keyword>
<reference evidence="6" key="2">
    <citation type="submission" date="2017-05" db="EMBL/GenBank/DDBJ databases">
        <title>Improved OligoMM genomes.</title>
        <authorList>
            <person name="Garzetti D."/>
        </authorList>
    </citation>
    <scope>NUCLEOTIDE SEQUENCE [LARGE SCALE GENOMIC DNA]</scope>
    <source>
        <strain evidence="6">KB18</strain>
    </source>
</reference>
<accession>A0A1Z2XTL7</accession>
<gene>
    <name evidence="4" type="ORF">ADH66_14600</name>
    <name evidence="5" type="ORF">I5Q82_04980</name>
</gene>
<dbReference type="Pfam" id="PF05257">
    <property type="entry name" value="CHAP"/>
    <property type="match status" value="1"/>
</dbReference>
<dbReference type="InterPro" id="IPR038765">
    <property type="entry name" value="Papain-like_cys_pep_sf"/>
</dbReference>
<evidence type="ECO:0000313" key="6">
    <source>
        <dbReference type="Proteomes" id="UP000196710"/>
    </source>
</evidence>
<feature type="transmembrane region" description="Helical" evidence="2">
    <location>
        <begin position="207"/>
        <end position="240"/>
    </location>
</feature>
<keyword evidence="2" id="KW-1133">Transmembrane helix</keyword>
<dbReference type="AlphaFoldDB" id="A0A1Z2XTL7"/>
<protein>
    <submittedName>
        <fullName evidence="5">CHAP domain-containing protein</fullName>
    </submittedName>
</protein>
<proteinExistence type="predicted"/>
<dbReference type="Proteomes" id="UP000596035">
    <property type="component" value="Chromosome"/>
</dbReference>
<evidence type="ECO:0000313" key="7">
    <source>
        <dbReference type="Proteomes" id="UP000596035"/>
    </source>
</evidence>
<feature type="compositionally biased region" description="Basic residues" evidence="1">
    <location>
        <begin position="123"/>
        <end position="136"/>
    </location>
</feature>
<evidence type="ECO:0000259" key="3">
    <source>
        <dbReference type="Pfam" id="PF05257"/>
    </source>
</evidence>
<dbReference type="Proteomes" id="UP000196710">
    <property type="component" value="Chromosome"/>
</dbReference>
<evidence type="ECO:0000256" key="1">
    <source>
        <dbReference type="SAM" id="MobiDB-lite"/>
    </source>
</evidence>
<evidence type="ECO:0000256" key="2">
    <source>
        <dbReference type="SAM" id="Phobius"/>
    </source>
</evidence>
<name>A0A1Z2XTL7_9FIRM</name>
<organism evidence="5 7">
    <name type="scientific">Acutalibacter muris</name>
    <dbReference type="NCBI Taxonomy" id="1796620"/>
    <lineage>
        <taxon>Bacteria</taxon>
        <taxon>Bacillati</taxon>
        <taxon>Bacillota</taxon>
        <taxon>Clostridia</taxon>
        <taxon>Eubacteriales</taxon>
        <taxon>Acutalibacteraceae</taxon>
        <taxon>Acutalibacter</taxon>
    </lineage>
</organism>
<feature type="region of interest" description="Disordered" evidence="1">
    <location>
        <begin position="114"/>
        <end position="151"/>
    </location>
</feature>
<dbReference type="RefSeq" id="WP_066539255.1">
    <property type="nucleotide sequence ID" value="NZ_CP021422.1"/>
</dbReference>
<evidence type="ECO:0000313" key="4">
    <source>
        <dbReference type="EMBL" id="ASB41775.1"/>
    </source>
</evidence>
<dbReference type="Gene3D" id="3.90.1720.10">
    <property type="entry name" value="endopeptidase domain like (from Nostoc punctiforme)"/>
    <property type="match status" value="1"/>
</dbReference>
<keyword evidence="6" id="KW-1185">Reference proteome</keyword>
<dbReference type="EMBL" id="CP021422">
    <property type="protein sequence ID" value="ASB41775.1"/>
    <property type="molecule type" value="Genomic_DNA"/>
</dbReference>
<dbReference type="EMBL" id="CP065321">
    <property type="protein sequence ID" value="QQR31042.1"/>
    <property type="molecule type" value="Genomic_DNA"/>
</dbReference>
<evidence type="ECO:0000313" key="5">
    <source>
        <dbReference type="EMBL" id="QQR31042.1"/>
    </source>
</evidence>
<sequence>MPDIKTRNVVKGKVKAIDKSATAAQRMKDAYIRTKRKAENSVCSAEDSPSEYAADRVSEGTGTVLHETYHQLHRQGQKAVSSAKEDISKAKSHFHRERITDPLKKEINVRSYRSSKGTVKTVGHSRKAAKSARRSVKTAEKTAKTTIKTSQQAAKAAQRTAQTAARASHRAAQAARVAAKATVTALKAAVRATVSAVKAIIAATKALISALIAGGWVAVVAIIVICLIGLLVGSCFGIFFSGEDTGTGQTMRTAVQEINQDYEARLDTIKSSTRHDVLEMSGSRAVWPEVLAVYAVKTTTDPDNAQEVASMDDSKKELLKDIFWQMNEISSRVETSTDTVVTETDDGNGHIVQTTTTTNRTTLYIHISHKTADEMADYFRFNADQRKQLAELLAEGNRSMWSAVLYGIGTGDGEIVTVALSQLGNVGGQPYWSWYGFGSRVEWCACFVSWCANECGYIDAGVIPKFAGCGTGVQWFKDRGLWQDRNHEPRPGDIIFFDWNDENGQDGDSDHVGIVEKVENGVVYTVEGNSGDMCQENRYTIGYYEILGFGTPAY</sequence>
<dbReference type="SUPFAM" id="SSF54001">
    <property type="entry name" value="Cysteine proteinases"/>
    <property type="match status" value="1"/>
</dbReference>
<reference evidence="4" key="1">
    <citation type="journal article" date="2017" name="Genome Announc.">
        <title>High-Quality Whole-Genome Sequences of the Oligo-Mouse-Microbiota Bacterial Community.</title>
        <authorList>
            <person name="Garzetti D."/>
            <person name="Brugiroux S."/>
            <person name="Bunk B."/>
            <person name="Pukall R."/>
            <person name="McCoy K.D."/>
            <person name="Macpherson A.J."/>
            <person name="Stecher B."/>
        </authorList>
    </citation>
    <scope>NUCLEOTIDE SEQUENCE</scope>
    <source>
        <strain evidence="4">KB18</strain>
    </source>
</reference>
<keyword evidence="2" id="KW-0812">Transmembrane</keyword>
<dbReference type="KEGG" id="amur:ADH66_14600"/>
<feature type="domain" description="Peptidase C51" evidence="3">
    <location>
        <begin position="439"/>
        <end position="529"/>
    </location>
</feature>
<reference evidence="5 7" key="3">
    <citation type="submission" date="2020-11" db="EMBL/GenBank/DDBJ databases">
        <title>Closed and high quality bacterial genomes of the OMM12 community.</title>
        <authorList>
            <person name="Marbouty M."/>
            <person name="Lamy-Besnier Q."/>
            <person name="Debarbieux L."/>
            <person name="Koszul R."/>
        </authorList>
    </citation>
    <scope>NUCLEOTIDE SEQUENCE [LARGE SCALE GENOMIC DNA]</scope>
    <source>
        <strain evidence="5 7">KB18</strain>
    </source>
</reference>